<dbReference type="EMBL" id="FOEC01000002">
    <property type="protein sequence ID" value="SEO54429.1"/>
    <property type="molecule type" value="Genomic_DNA"/>
</dbReference>
<dbReference type="RefSeq" id="WP_066663928.1">
    <property type="nucleotide sequence ID" value="NZ_CP011402.1"/>
</dbReference>
<dbReference type="InterPro" id="IPR012349">
    <property type="entry name" value="Split_barrel_FMN-bd"/>
</dbReference>
<evidence type="ECO:0000256" key="1">
    <source>
        <dbReference type="ARBA" id="ARBA00038054"/>
    </source>
</evidence>
<evidence type="ECO:0000313" key="3">
    <source>
        <dbReference type="EMBL" id="SEO54429.1"/>
    </source>
</evidence>
<dbReference type="Pfam" id="PF01613">
    <property type="entry name" value="Flavin_Reduct"/>
    <property type="match status" value="1"/>
</dbReference>
<organism evidence="3 4">
    <name type="scientific">Denitrobacterium detoxificans</name>
    <dbReference type="NCBI Taxonomy" id="79604"/>
    <lineage>
        <taxon>Bacteria</taxon>
        <taxon>Bacillati</taxon>
        <taxon>Actinomycetota</taxon>
        <taxon>Coriobacteriia</taxon>
        <taxon>Eggerthellales</taxon>
        <taxon>Eggerthellaceae</taxon>
        <taxon>Denitrobacterium</taxon>
    </lineage>
</organism>
<sequence length="177" mass="19740">MARTLDFPGYASDVIRAFFNGGVLLTTKADDVVNSMTIGWGSIGMEWNKPIFTAYIREGRHTVSLLEKNPEFTISVPKGPAAKEILNICGSRSGRDVNKIEESGMQLVEPRVISVPAVAQLPLTLECRVLYTQAQEIDRMLPDEQKWYPQDKPSTFVGANKDTHIAYYAEIVDAYLL</sequence>
<dbReference type="AlphaFoldDB" id="A0A172RZJ1"/>
<dbReference type="Proteomes" id="UP000182975">
    <property type="component" value="Unassembled WGS sequence"/>
</dbReference>
<name>A0A172RZJ1_9ACTN</name>
<dbReference type="PANTHER" id="PTHR43567">
    <property type="entry name" value="FLAVOREDOXIN-RELATED-RELATED"/>
    <property type="match status" value="1"/>
</dbReference>
<keyword evidence="4" id="KW-1185">Reference proteome</keyword>
<dbReference type="InterPro" id="IPR002563">
    <property type="entry name" value="Flavin_Rdtase-like_dom"/>
</dbReference>
<protein>
    <submittedName>
        <fullName evidence="3">Flavin reductase like domain-containing protein</fullName>
    </submittedName>
</protein>
<dbReference type="InterPro" id="IPR052174">
    <property type="entry name" value="Flavoredoxin"/>
</dbReference>
<dbReference type="Gene3D" id="2.30.110.10">
    <property type="entry name" value="Electron Transport, Fmn-binding Protein, Chain A"/>
    <property type="match status" value="1"/>
</dbReference>
<gene>
    <name evidence="3" type="ORF">SAMN02910314_00514</name>
</gene>
<dbReference type="KEGG" id="ddt:AAY81_08485"/>
<dbReference type="OrthoDB" id="9792436at2"/>
<accession>A0A172RZJ1</accession>
<feature type="domain" description="Flavin reductase like" evidence="2">
    <location>
        <begin position="17"/>
        <end position="132"/>
    </location>
</feature>
<evidence type="ECO:0000259" key="2">
    <source>
        <dbReference type="Pfam" id="PF01613"/>
    </source>
</evidence>
<dbReference type="STRING" id="79604.AAY81_08485"/>
<dbReference type="PATRIC" id="fig|79604.3.peg.1701"/>
<comment type="similarity">
    <text evidence="1">Belongs to the flavoredoxin family.</text>
</comment>
<dbReference type="PANTHER" id="PTHR43567:SF5">
    <property type="entry name" value="HYPOTHETICAL CYTOSOLIC PROTEIN"/>
    <property type="match status" value="1"/>
</dbReference>
<proteinExistence type="inferred from homology"/>
<dbReference type="GO" id="GO:0010181">
    <property type="term" value="F:FMN binding"/>
    <property type="evidence" value="ECO:0007669"/>
    <property type="project" value="InterPro"/>
</dbReference>
<evidence type="ECO:0000313" key="4">
    <source>
        <dbReference type="Proteomes" id="UP000182975"/>
    </source>
</evidence>
<dbReference type="GO" id="GO:0016646">
    <property type="term" value="F:oxidoreductase activity, acting on the CH-NH group of donors, NAD or NADP as acceptor"/>
    <property type="evidence" value="ECO:0007669"/>
    <property type="project" value="UniProtKB-ARBA"/>
</dbReference>
<reference evidence="4" key="1">
    <citation type="submission" date="2016-10" db="EMBL/GenBank/DDBJ databases">
        <authorList>
            <person name="Varghese N."/>
        </authorList>
    </citation>
    <scope>NUCLEOTIDE SEQUENCE [LARGE SCALE GENOMIC DNA]</scope>
    <source>
        <strain evidence="4">DSM 21843</strain>
    </source>
</reference>
<dbReference type="SUPFAM" id="SSF50475">
    <property type="entry name" value="FMN-binding split barrel"/>
    <property type="match status" value="1"/>
</dbReference>